<reference evidence="3" key="1">
    <citation type="submission" date="2017-01" db="EMBL/GenBank/DDBJ databases">
        <title>Genetic analysis of capsular polysaccharide synthesis gene clusters from non-serotypeable of Streptococcus suis.</title>
        <authorList>
            <person name="Qiu X."/>
            <person name="Zheng H."/>
        </authorList>
    </citation>
    <scope>NUCLEOTIDE SEQUENCE</scope>
    <source>
        <strain evidence="3">1218846</strain>
    </source>
</reference>
<accession>A0A1P8VRF2</accession>
<feature type="transmembrane region" description="Helical" evidence="1">
    <location>
        <begin position="155"/>
        <end position="171"/>
    </location>
</feature>
<name>A0A1P8VRF2_STRSU</name>
<protein>
    <submittedName>
        <fullName evidence="3">Acyltransferase</fullName>
    </submittedName>
</protein>
<feature type="transmembrane region" description="Helical" evidence="1">
    <location>
        <begin position="238"/>
        <end position="257"/>
    </location>
</feature>
<gene>
    <name evidence="3" type="primary">cps5O</name>
    <name evidence="3" type="ORF">1218846.seq-orf15</name>
</gene>
<feature type="transmembrane region" description="Helical" evidence="1">
    <location>
        <begin position="86"/>
        <end position="105"/>
    </location>
</feature>
<feature type="transmembrane region" description="Helical" evidence="1">
    <location>
        <begin position="206"/>
        <end position="226"/>
    </location>
</feature>
<feature type="transmembrane region" description="Helical" evidence="1">
    <location>
        <begin position="125"/>
        <end position="148"/>
    </location>
</feature>
<dbReference type="EMBL" id="KX870061">
    <property type="protein sequence ID" value="APZ79189.1"/>
    <property type="molecule type" value="Genomic_DNA"/>
</dbReference>
<feature type="transmembrane region" description="Helical" evidence="1">
    <location>
        <begin position="177"/>
        <end position="194"/>
    </location>
</feature>
<dbReference type="AlphaFoldDB" id="A0A1P8VRF2"/>
<proteinExistence type="predicted"/>
<dbReference type="InterPro" id="IPR002656">
    <property type="entry name" value="Acyl_transf_3_dom"/>
</dbReference>
<sequence length="361" mass="42780">MNYNMKKSIERDSKLELIRIFSMLFIVSSHYVLHGGIVNEVTGFDFNGLTSDFLYIGGKIGANLFIMLSGYLLCDCIYKTERLLKTALITLFYSTIGLLLGLIVFNDISVIDIIKSFFPIITDRYWFVTTYFLILVFMPYLNYAIIILNKKQLEFLLLLGFVLWCFIPTFFNQDLNFSNFIWFIFLYILGSGMKKYKFLYVDTAKSFIISLVFYLLIFISIQLLKLCSLQSEFFETKIYFFTNSHSILTFFFTVFFFNGMLSLKSFTNYWINKVAKATFAIYLIHDNDFIREWLWKDLLKVSDYRHSSIFIWHYIFSILLIFLIGVILEILREVVFKMLLEDKIKKISTNCNLILRKFFPE</sequence>
<feature type="transmembrane region" description="Helical" evidence="1">
    <location>
        <begin position="53"/>
        <end position="74"/>
    </location>
</feature>
<dbReference type="Pfam" id="PF01757">
    <property type="entry name" value="Acyl_transf_3"/>
    <property type="match status" value="1"/>
</dbReference>
<feature type="transmembrane region" description="Helical" evidence="1">
    <location>
        <begin position="309"/>
        <end position="331"/>
    </location>
</feature>
<keyword evidence="1" id="KW-1133">Transmembrane helix</keyword>
<keyword evidence="3" id="KW-0808">Transferase</keyword>
<evidence type="ECO:0000259" key="2">
    <source>
        <dbReference type="Pfam" id="PF01757"/>
    </source>
</evidence>
<organism evidence="3">
    <name type="scientific">Streptococcus suis</name>
    <dbReference type="NCBI Taxonomy" id="1307"/>
    <lineage>
        <taxon>Bacteria</taxon>
        <taxon>Bacillati</taxon>
        <taxon>Bacillota</taxon>
        <taxon>Bacilli</taxon>
        <taxon>Lactobacillales</taxon>
        <taxon>Streptococcaceae</taxon>
        <taxon>Streptococcus</taxon>
    </lineage>
</organism>
<feature type="domain" description="Acyltransferase 3" evidence="2">
    <location>
        <begin position="14"/>
        <end position="328"/>
    </location>
</feature>
<keyword evidence="1" id="KW-0812">Transmembrane</keyword>
<keyword evidence="3" id="KW-0012">Acyltransferase</keyword>
<evidence type="ECO:0000256" key="1">
    <source>
        <dbReference type="SAM" id="Phobius"/>
    </source>
</evidence>
<feature type="transmembrane region" description="Helical" evidence="1">
    <location>
        <begin position="15"/>
        <end position="33"/>
    </location>
</feature>
<evidence type="ECO:0000313" key="3">
    <source>
        <dbReference type="EMBL" id="APZ79189.1"/>
    </source>
</evidence>
<dbReference type="GO" id="GO:0016747">
    <property type="term" value="F:acyltransferase activity, transferring groups other than amino-acyl groups"/>
    <property type="evidence" value="ECO:0007669"/>
    <property type="project" value="InterPro"/>
</dbReference>
<keyword evidence="1" id="KW-0472">Membrane</keyword>